<dbReference type="GO" id="GO:0003839">
    <property type="term" value="F:gamma-glutamylcyclotransferase activity"/>
    <property type="evidence" value="ECO:0007669"/>
    <property type="project" value="UniProtKB-EC"/>
</dbReference>
<feature type="compositionally biased region" description="Low complexity" evidence="5">
    <location>
        <begin position="95"/>
        <end position="157"/>
    </location>
</feature>
<accession>A0AAD3DLI0</accession>
<feature type="compositionally biased region" description="Gly residues" evidence="5">
    <location>
        <begin position="307"/>
        <end position="317"/>
    </location>
</feature>
<dbReference type="InterPro" id="IPR013024">
    <property type="entry name" value="GGCT-like"/>
</dbReference>
<dbReference type="Gene3D" id="3.10.490.10">
    <property type="entry name" value="Gamma-glutamyl cyclotransferase-like"/>
    <property type="match status" value="2"/>
</dbReference>
<feature type="binding site" evidence="4">
    <location>
        <position position="231"/>
    </location>
    <ligand>
        <name>substrate</name>
    </ligand>
</feature>
<reference evidence="6 7" key="1">
    <citation type="journal article" date="2021" name="Sci. Rep.">
        <title>Genome sequencing of the multicellular alga Astrephomene provides insights into convergent evolution of germ-soma differentiation.</title>
        <authorList>
            <person name="Yamashita S."/>
            <person name="Yamamoto K."/>
            <person name="Matsuzaki R."/>
            <person name="Suzuki S."/>
            <person name="Yamaguchi H."/>
            <person name="Hirooka S."/>
            <person name="Minakuchi Y."/>
            <person name="Miyagishima S."/>
            <person name="Kawachi M."/>
            <person name="Toyoda A."/>
            <person name="Nozaki H."/>
        </authorList>
    </citation>
    <scope>NUCLEOTIDE SEQUENCE [LARGE SCALE GENOMIC DNA]</scope>
    <source>
        <strain evidence="6 7">NIES-4017</strain>
    </source>
</reference>
<evidence type="ECO:0000256" key="3">
    <source>
        <dbReference type="PIRSR" id="PIRSR617939-1"/>
    </source>
</evidence>
<protein>
    <recommendedName>
        <fullName evidence="1">gamma-glutamylcyclotransferase</fullName>
        <ecNumber evidence="1">4.3.2.9</ecNumber>
    </recommendedName>
</protein>
<organism evidence="6 7">
    <name type="scientific">Astrephomene gubernaculifera</name>
    <dbReference type="NCBI Taxonomy" id="47775"/>
    <lineage>
        <taxon>Eukaryota</taxon>
        <taxon>Viridiplantae</taxon>
        <taxon>Chlorophyta</taxon>
        <taxon>core chlorophytes</taxon>
        <taxon>Chlorophyceae</taxon>
        <taxon>CS clade</taxon>
        <taxon>Chlamydomonadales</taxon>
        <taxon>Astrephomenaceae</taxon>
        <taxon>Astrephomene</taxon>
    </lineage>
</organism>
<feature type="compositionally biased region" description="Low complexity" evidence="5">
    <location>
        <begin position="337"/>
        <end position="350"/>
    </location>
</feature>
<dbReference type="EC" id="4.3.2.9" evidence="1"/>
<dbReference type="CDD" id="cd06661">
    <property type="entry name" value="GGCT_like"/>
    <property type="match status" value="1"/>
</dbReference>
<evidence type="ECO:0000256" key="4">
    <source>
        <dbReference type="PIRSR" id="PIRSR617939-2"/>
    </source>
</evidence>
<feature type="binding site" evidence="4">
    <location>
        <begin position="37"/>
        <end position="42"/>
    </location>
    <ligand>
        <name>substrate</name>
    </ligand>
</feature>
<comment type="caution">
    <text evidence="6">The sequence shown here is derived from an EMBL/GenBank/DDBJ whole genome shotgun (WGS) entry which is preliminary data.</text>
</comment>
<feature type="region of interest" description="Disordered" evidence="5">
    <location>
        <begin position="90"/>
        <end position="157"/>
    </location>
</feature>
<feature type="region of interest" description="Disordered" evidence="5">
    <location>
        <begin position="304"/>
        <end position="350"/>
    </location>
</feature>
<evidence type="ECO:0000256" key="2">
    <source>
        <dbReference type="ARBA" id="ARBA00023239"/>
    </source>
</evidence>
<evidence type="ECO:0000256" key="1">
    <source>
        <dbReference type="ARBA" id="ARBA00012346"/>
    </source>
</evidence>
<dbReference type="PANTHER" id="PTHR12935">
    <property type="entry name" value="GAMMA-GLUTAMYLCYCLOTRANSFERASE"/>
    <property type="match status" value="1"/>
</dbReference>
<dbReference type="Pfam" id="PF13772">
    <property type="entry name" value="AIG2_2"/>
    <property type="match status" value="1"/>
</dbReference>
<dbReference type="Proteomes" id="UP001054857">
    <property type="component" value="Unassembled WGS sequence"/>
</dbReference>
<keyword evidence="7" id="KW-1185">Reference proteome</keyword>
<evidence type="ECO:0000313" key="7">
    <source>
        <dbReference type="Proteomes" id="UP001054857"/>
    </source>
</evidence>
<dbReference type="EMBL" id="BMAR01000006">
    <property type="protein sequence ID" value="GFR44050.1"/>
    <property type="molecule type" value="Genomic_DNA"/>
</dbReference>
<feature type="region of interest" description="Disordered" evidence="5">
    <location>
        <begin position="1"/>
        <end position="26"/>
    </location>
</feature>
<dbReference type="InterPro" id="IPR017939">
    <property type="entry name" value="G-Glutamylcylcotransferase"/>
</dbReference>
<feature type="compositionally biased region" description="Low complexity" evidence="5">
    <location>
        <begin position="1"/>
        <end position="19"/>
    </location>
</feature>
<dbReference type="PANTHER" id="PTHR12935:SF0">
    <property type="entry name" value="GAMMA-GLUTAMYLCYCLOTRANSFERASE"/>
    <property type="match status" value="1"/>
</dbReference>
<keyword evidence="2" id="KW-0456">Lyase</keyword>
<evidence type="ECO:0000313" key="6">
    <source>
        <dbReference type="EMBL" id="GFR44050.1"/>
    </source>
</evidence>
<feature type="compositionally biased region" description="Low complexity" evidence="5">
    <location>
        <begin position="318"/>
        <end position="328"/>
    </location>
</feature>
<proteinExistence type="predicted"/>
<evidence type="ECO:0000256" key="5">
    <source>
        <dbReference type="SAM" id="MobiDB-lite"/>
    </source>
</evidence>
<gene>
    <name evidence="6" type="ORF">Agub_g5210</name>
</gene>
<feature type="active site" description="Proton acceptor" evidence="3">
    <location>
        <position position="182"/>
    </location>
</feature>
<sequence length="461" mass="46738">MGAAPSTSSPTLSQSSIPPVQLPSPLGSSHGPDGVWYFAYGSNMNPNTLTGRRKVVPLESWPAVLHGWTLSFRMLGLPYTEPGFATIERASNDCSGASSSPSPSAASKPTRTSTNTSSDGTNSSTSSSSGSPHSPGQQHQQHSSGDSDSDGASSSTSRWLREVHGVLHRVRVADWVQVMATEGVSGGKTSYRVVEVEVVLYDGRRTRALTLQGQPPSLHSPARPVAPSRRYLDLLREGARHHGLHPAYLAHLDSLQPYQRAGWAPVVGRGAALALALPLLLPLLPPVLYLRAASARKAGGAAAAGARAGGGAGGGAGARTARLTAGARSGEEKGDNDSSTSSGGSSSAGSGDGGAISVVAAAASATQYASDLPSKTAAAVASAAPPAAEELSASIARAAAAPSEGPLPPELLRPPLTLPFGSAVSYYILGVQWVIWVVHDYVAAPVLGSGSAGGSSEDAGN</sequence>
<dbReference type="AlphaFoldDB" id="A0AAD3DLI0"/>
<name>A0AAD3DLI0_9CHLO</name>